<protein>
    <recommendedName>
        <fullName evidence="1">Ferritin-like diiron domain-containing protein</fullName>
    </recommendedName>
</protein>
<proteinExistence type="predicted"/>
<dbReference type="Gene3D" id="1.20.1260.10">
    <property type="match status" value="1"/>
</dbReference>
<dbReference type="InterPro" id="IPR009040">
    <property type="entry name" value="Ferritin-like_diiron"/>
</dbReference>
<dbReference type="AlphaFoldDB" id="A0A6B1DRQ7"/>
<dbReference type="InterPro" id="IPR012347">
    <property type="entry name" value="Ferritin-like"/>
</dbReference>
<dbReference type="Pfam" id="PF00210">
    <property type="entry name" value="Ferritin"/>
    <property type="match status" value="1"/>
</dbReference>
<accession>A0A6B1DRQ7</accession>
<feature type="domain" description="Ferritin-like diiron" evidence="1">
    <location>
        <begin position="1"/>
        <end position="140"/>
    </location>
</feature>
<dbReference type="InterPro" id="IPR009078">
    <property type="entry name" value="Ferritin-like_SF"/>
</dbReference>
<dbReference type="SUPFAM" id="SSF47240">
    <property type="entry name" value="Ferritin-like"/>
    <property type="match status" value="1"/>
</dbReference>
<organism evidence="2">
    <name type="scientific">Caldilineaceae bacterium SB0662_bin_9</name>
    <dbReference type="NCBI Taxonomy" id="2605258"/>
    <lineage>
        <taxon>Bacteria</taxon>
        <taxon>Bacillati</taxon>
        <taxon>Chloroflexota</taxon>
        <taxon>Caldilineae</taxon>
        <taxon>Caldilineales</taxon>
        <taxon>Caldilineaceae</taxon>
    </lineage>
</organism>
<gene>
    <name evidence="2" type="ORF">F4Y08_03395</name>
</gene>
<sequence length="158" mass="18492">MQDIVNTHIHQELESAYHYRMLSALADFEDFPGFAHWFEMQRQEEEAHAQKLIDFQLSQRAYIEFADLMVETPAARHPQDLMGSALAYEEALQTFIHAQARKADEIPLEPYRELLDWFIAEQVEEVEQCKRILADIRRIGEDFTGLLILDRELGERAA</sequence>
<dbReference type="EMBL" id="VXPY01000018">
    <property type="protein sequence ID" value="MYD89373.1"/>
    <property type="molecule type" value="Genomic_DNA"/>
</dbReference>
<dbReference type="InterPro" id="IPR008331">
    <property type="entry name" value="Ferritin_DPS_dom"/>
</dbReference>
<evidence type="ECO:0000259" key="1">
    <source>
        <dbReference type="PROSITE" id="PS50905"/>
    </source>
</evidence>
<name>A0A6B1DRQ7_9CHLR</name>
<dbReference type="PROSITE" id="PS50905">
    <property type="entry name" value="FERRITIN_LIKE"/>
    <property type="match status" value="1"/>
</dbReference>
<evidence type="ECO:0000313" key="2">
    <source>
        <dbReference type="EMBL" id="MYD89373.1"/>
    </source>
</evidence>
<reference evidence="2" key="1">
    <citation type="submission" date="2019-09" db="EMBL/GenBank/DDBJ databases">
        <title>Characterisation of the sponge microbiome using genome-centric metagenomics.</title>
        <authorList>
            <person name="Engelberts J.P."/>
            <person name="Robbins S.J."/>
            <person name="De Goeij J.M."/>
            <person name="Aranda M."/>
            <person name="Bell S.C."/>
            <person name="Webster N.S."/>
        </authorList>
    </citation>
    <scope>NUCLEOTIDE SEQUENCE</scope>
    <source>
        <strain evidence="2">SB0662_bin_9</strain>
    </source>
</reference>
<dbReference type="GO" id="GO:0008199">
    <property type="term" value="F:ferric iron binding"/>
    <property type="evidence" value="ECO:0007669"/>
    <property type="project" value="InterPro"/>
</dbReference>
<comment type="caution">
    <text evidence="2">The sequence shown here is derived from an EMBL/GenBank/DDBJ whole genome shotgun (WGS) entry which is preliminary data.</text>
</comment>